<proteinExistence type="predicted"/>
<comment type="caution">
    <text evidence="1">The sequence shown here is derived from an EMBL/GenBank/DDBJ whole genome shotgun (WGS) entry which is preliminary data.</text>
</comment>
<dbReference type="Proteomes" id="UP000616608">
    <property type="component" value="Unassembled WGS sequence"/>
</dbReference>
<evidence type="ECO:0000313" key="2">
    <source>
        <dbReference type="Proteomes" id="UP000616608"/>
    </source>
</evidence>
<reference evidence="1" key="2">
    <citation type="submission" date="2020-09" db="EMBL/GenBank/DDBJ databases">
        <authorList>
            <person name="Sun Q."/>
            <person name="Zhou Y."/>
        </authorList>
    </citation>
    <scope>NUCLEOTIDE SEQUENCE</scope>
    <source>
        <strain evidence="1">CGMCC 1.15760</strain>
    </source>
</reference>
<sequence>MNNIYFSIAKYVPDNFRDEKIIFGFAYHYPKKGKLGFVHTTNTNRLKSFDDELELDEITFLKDSLKFDFSIDSLEVEDEFERIESLLKADSKDLLNYKIYNYVNSICFDHIDVLPNPKTDVPKDYLELVLEDLKDLYLYYDKPKNKRIDNKRVQRLTKQILRIKNREYKEAPKPKPLSFYLPPYDYVIEDNCVKHYIKSLSVEYKRPHDFYSNVRSIILYINYYNDSYREKIKKSNMYFVINNWDLTNEYESIAKQELLNYGQLITLQDFEKNFDTIFNKPNQLYLDI</sequence>
<keyword evidence="2" id="KW-1185">Reference proteome</keyword>
<accession>A0A917G317</accession>
<evidence type="ECO:0000313" key="1">
    <source>
        <dbReference type="EMBL" id="GGG19386.1"/>
    </source>
</evidence>
<evidence type="ECO:0008006" key="3">
    <source>
        <dbReference type="Google" id="ProtNLM"/>
    </source>
</evidence>
<gene>
    <name evidence="1" type="ORF">GCM10007425_12340</name>
</gene>
<dbReference type="EMBL" id="BMJT01000003">
    <property type="protein sequence ID" value="GGG19386.1"/>
    <property type="molecule type" value="Genomic_DNA"/>
</dbReference>
<dbReference type="RefSeq" id="WP_188614150.1">
    <property type="nucleotide sequence ID" value="NZ_BMJT01000003.1"/>
</dbReference>
<name>A0A917G317_9BACI</name>
<reference evidence="1" key="1">
    <citation type="journal article" date="2014" name="Int. J. Syst. Evol. Microbiol.">
        <title>Complete genome sequence of Corynebacterium casei LMG S-19264T (=DSM 44701T), isolated from a smear-ripened cheese.</title>
        <authorList>
            <consortium name="US DOE Joint Genome Institute (JGI-PGF)"/>
            <person name="Walter F."/>
            <person name="Albersmeier A."/>
            <person name="Kalinowski J."/>
            <person name="Ruckert C."/>
        </authorList>
    </citation>
    <scope>NUCLEOTIDE SEQUENCE</scope>
    <source>
        <strain evidence="1">CGMCC 1.15760</strain>
    </source>
</reference>
<organism evidence="1 2">
    <name type="scientific">Lysinibacillus alkalisoli</name>
    <dbReference type="NCBI Taxonomy" id="1911548"/>
    <lineage>
        <taxon>Bacteria</taxon>
        <taxon>Bacillati</taxon>
        <taxon>Bacillota</taxon>
        <taxon>Bacilli</taxon>
        <taxon>Bacillales</taxon>
        <taxon>Bacillaceae</taxon>
        <taxon>Lysinibacillus</taxon>
    </lineage>
</organism>
<dbReference type="AlphaFoldDB" id="A0A917G317"/>
<protein>
    <recommendedName>
        <fullName evidence="3">DUF3037 domain-containing protein</fullName>
    </recommendedName>
</protein>